<protein>
    <submittedName>
        <fullName evidence="1">Uncharacterized protein</fullName>
    </submittedName>
</protein>
<accession>A0ABR1Y519</accession>
<sequence length="182" mass="19756">MCGGWCIWLPPAPASSAKAPAPPRRLAGGPLCIGLPWPPRLWPGTAMKIARSGRGKAVRQSCQSRRPWASLGRAQSRAFGSFSLFLLSQPLSNAFGCAGKCFDRHDYRLTTADSTTSTLLCEGAGLERASTLARWQGRGGAVPRVRRRATPHTLPLIRHFNRMQMRSTKPGRRIEGSSGSAF</sequence>
<gene>
    <name evidence="1" type="ORF">IWX90DRAFT_4159</name>
</gene>
<name>A0ABR1Y519_9PEZI</name>
<dbReference type="EMBL" id="JBBWUH010000001">
    <property type="protein sequence ID" value="KAK8176962.1"/>
    <property type="molecule type" value="Genomic_DNA"/>
</dbReference>
<evidence type="ECO:0000313" key="1">
    <source>
        <dbReference type="EMBL" id="KAK8176962.1"/>
    </source>
</evidence>
<comment type="caution">
    <text evidence="1">The sequence shown here is derived from an EMBL/GenBank/DDBJ whole genome shotgun (WGS) entry which is preliminary data.</text>
</comment>
<proteinExistence type="predicted"/>
<keyword evidence="2" id="KW-1185">Reference proteome</keyword>
<evidence type="ECO:0000313" key="2">
    <source>
        <dbReference type="Proteomes" id="UP001456524"/>
    </source>
</evidence>
<reference evidence="1 2" key="1">
    <citation type="journal article" date="2022" name="G3 (Bethesda)">
        <title>Enemy or ally: a genomic approach to elucidate the lifestyle of Phyllosticta citrichinaensis.</title>
        <authorList>
            <person name="Buijs V.A."/>
            <person name="Groenewald J.Z."/>
            <person name="Haridas S."/>
            <person name="LaButti K.M."/>
            <person name="Lipzen A."/>
            <person name="Martin F.M."/>
            <person name="Barry K."/>
            <person name="Grigoriev I.V."/>
            <person name="Crous P.W."/>
            <person name="Seidl M.F."/>
        </authorList>
    </citation>
    <scope>NUCLEOTIDE SEQUENCE [LARGE SCALE GENOMIC DNA]</scope>
    <source>
        <strain evidence="1 2">CBS 129764</strain>
    </source>
</reference>
<organism evidence="1 2">
    <name type="scientific">Phyllosticta citrichinensis</name>
    <dbReference type="NCBI Taxonomy" id="1130410"/>
    <lineage>
        <taxon>Eukaryota</taxon>
        <taxon>Fungi</taxon>
        <taxon>Dikarya</taxon>
        <taxon>Ascomycota</taxon>
        <taxon>Pezizomycotina</taxon>
        <taxon>Dothideomycetes</taxon>
        <taxon>Dothideomycetes incertae sedis</taxon>
        <taxon>Botryosphaeriales</taxon>
        <taxon>Phyllostictaceae</taxon>
        <taxon>Phyllosticta</taxon>
    </lineage>
</organism>
<dbReference type="Proteomes" id="UP001456524">
    <property type="component" value="Unassembled WGS sequence"/>
</dbReference>